<dbReference type="GO" id="GO:0023051">
    <property type="term" value="P:regulation of signaling"/>
    <property type="evidence" value="ECO:0007669"/>
    <property type="project" value="TreeGrafter"/>
</dbReference>
<keyword evidence="4 6" id="KW-0472">Membrane</keyword>
<evidence type="ECO:0000256" key="6">
    <source>
        <dbReference type="SAM" id="Phobius"/>
    </source>
</evidence>
<dbReference type="GO" id="GO:0016020">
    <property type="term" value="C:membrane"/>
    <property type="evidence" value="ECO:0007669"/>
    <property type="project" value="UniProtKB-SubCell"/>
</dbReference>
<keyword evidence="9" id="KW-1185">Reference proteome</keyword>
<feature type="transmembrane region" description="Helical" evidence="6">
    <location>
        <begin position="131"/>
        <end position="153"/>
    </location>
</feature>
<evidence type="ECO:0000313" key="8">
    <source>
        <dbReference type="EMBL" id="CEM02470.1"/>
    </source>
</evidence>
<dbReference type="VEuPathDB" id="CryptoDB:Vbra_13619"/>
<dbReference type="Proteomes" id="UP000041254">
    <property type="component" value="Unassembled WGS sequence"/>
</dbReference>
<feature type="transmembrane region" description="Helical" evidence="6">
    <location>
        <begin position="502"/>
        <end position="523"/>
    </location>
</feature>
<organism evidence="8 9">
    <name type="scientific">Vitrella brassicaformis (strain CCMP3155)</name>
    <dbReference type="NCBI Taxonomy" id="1169540"/>
    <lineage>
        <taxon>Eukaryota</taxon>
        <taxon>Sar</taxon>
        <taxon>Alveolata</taxon>
        <taxon>Colpodellida</taxon>
        <taxon>Vitrellaceae</taxon>
        <taxon>Vitrella</taxon>
    </lineage>
</organism>
<keyword evidence="3 6" id="KW-1133">Transmembrane helix</keyword>
<dbReference type="AlphaFoldDB" id="A0A0G4EVX7"/>
<dbReference type="GO" id="GO:0035556">
    <property type="term" value="P:intracellular signal transduction"/>
    <property type="evidence" value="ECO:0007669"/>
    <property type="project" value="InterPro"/>
</dbReference>
<accession>A0A0G4EVX7</accession>
<feature type="transmembrane region" description="Helical" evidence="6">
    <location>
        <begin position="475"/>
        <end position="495"/>
    </location>
</feature>
<feature type="transmembrane region" description="Helical" evidence="6">
    <location>
        <begin position="108"/>
        <end position="125"/>
    </location>
</feature>
<evidence type="ECO:0000256" key="5">
    <source>
        <dbReference type="SAM" id="MobiDB-lite"/>
    </source>
</evidence>
<feature type="compositionally biased region" description="Polar residues" evidence="5">
    <location>
        <begin position="813"/>
        <end position="823"/>
    </location>
</feature>
<dbReference type="SMART" id="SM00049">
    <property type="entry name" value="DEP"/>
    <property type="match status" value="1"/>
</dbReference>
<dbReference type="PANTHER" id="PTHR22829">
    <property type="entry name" value="DEP DOMAIN PROTEIN"/>
    <property type="match status" value="1"/>
</dbReference>
<dbReference type="OMA" id="YHRRAFE"/>
<name>A0A0G4EVX7_VITBC</name>
<evidence type="ECO:0000256" key="2">
    <source>
        <dbReference type="ARBA" id="ARBA00022692"/>
    </source>
</evidence>
<feature type="domain" description="DEP" evidence="7">
    <location>
        <begin position="746"/>
        <end position="804"/>
    </location>
</feature>
<protein>
    <recommendedName>
        <fullName evidence="7">DEP domain-containing protein</fullName>
    </recommendedName>
</protein>
<evidence type="ECO:0000259" key="7">
    <source>
        <dbReference type="PROSITE" id="PS50186"/>
    </source>
</evidence>
<dbReference type="SUPFAM" id="SSF46785">
    <property type="entry name" value="Winged helix' DNA-binding domain"/>
    <property type="match status" value="1"/>
</dbReference>
<feature type="region of interest" description="Disordered" evidence="5">
    <location>
        <begin position="812"/>
        <end position="841"/>
    </location>
</feature>
<feature type="transmembrane region" description="Helical" evidence="6">
    <location>
        <begin position="6"/>
        <end position="25"/>
    </location>
</feature>
<dbReference type="EMBL" id="CDMY01000327">
    <property type="protein sequence ID" value="CEM02470.1"/>
    <property type="molecule type" value="Genomic_DNA"/>
</dbReference>
<dbReference type="Pfam" id="PF00610">
    <property type="entry name" value="DEP"/>
    <property type="match status" value="1"/>
</dbReference>
<feature type="transmembrane region" description="Helical" evidence="6">
    <location>
        <begin position="597"/>
        <end position="621"/>
    </location>
</feature>
<dbReference type="InterPro" id="IPR036390">
    <property type="entry name" value="WH_DNA-bd_sf"/>
</dbReference>
<feature type="transmembrane region" description="Helical" evidence="6">
    <location>
        <begin position="390"/>
        <end position="414"/>
    </location>
</feature>
<dbReference type="OrthoDB" id="2133778at2759"/>
<feature type="transmembrane region" description="Helical" evidence="6">
    <location>
        <begin position="426"/>
        <end position="446"/>
    </location>
</feature>
<dbReference type="InParanoid" id="A0A0G4EVX7"/>
<dbReference type="InterPro" id="IPR051832">
    <property type="entry name" value="mTOR-Rac_regulators"/>
</dbReference>
<dbReference type="GO" id="GO:0055085">
    <property type="term" value="P:transmembrane transport"/>
    <property type="evidence" value="ECO:0007669"/>
    <property type="project" value="InterPro"/>
</dbReference>
<feature type="transmembrane region" description="Helical" evidence="6">
    <location>
        <begin position="356"/>
        <end position="378"/>
    </location>
</feature>
<gene>
    <name evidence="8" type="ORF">Vbra_13619</name>
</gene>
<dbReference type="CDD" id="cd04371">
    <property type="entry name" value="DEP"/>
    <property type="match status" value="1"/>
</dbReference>
<dbReference type="PROSITE" id="PS50186">
    <property type="entry name" value="DEP"/>
    <property type="match status" value="1"/>
</dbReference>
<keyword evidence="2 6" id="KW-0812">Transmembrane</keyword>
<proteinExistence type="predicted"/>
<feature type="transmembrane region" description="Helical" evidence="6">
    <location>
        <begin position="212"/>
        <end position="237"/>
    </location>
</feature>
<feature type="transmembrane region" description="Helical" evidence="6">
    <location>
        <begin position="551"/>
        <end position="569"/>
    </location>
</feature>
<dbReference type="Gene3D" id="1.10.10.10">
    <property type="entry name" value="Winged helix-like DNA-binding domain superfamily/Winged helix DNA-binding domain"/>
    <property type="match status" value="1"/>
</dbReference>
<feature type="transmembrane region" description="Helical" evidence="6">
    <location>
        <begin position="62"/>
        <end position="87"/>
    </location>
</feature>
<evidence type="ECO:0000256" key="4">
    <source>
        <dbReference type="ARBA" id="ARBA00023136"/>
    </source>
</evidence>
<dbReference type="InterPro" id="IPR000591">
    <property type="entry name" value="DEP_dom"/>
</dbReference>
<evidence type="ECO:0000256" key="3">
    <source>
        <dbReference type="ARBA" id="ARBA00022989"/>
    </source>
</evidence>
<evidence type="ECO:0000256" key="1">
    <source>
        <dbReference type="ARBA" id="ARBA00004141"/>
    </source>
</evidence>
<dbReference type="InterPro" id="IPR004776">
    <property type="entry name" value="Mem_transp_PIN-like"/>
</dbReference>
<feature type="transmembrane region" description="Helical" evidence="6">
    <location>
        <begin position="330"/>
        <end position="349"/>
    </location>
</feature>
<feature type="transmembrane region" description="Helical" evidence="6">
    <location>
        <begin position="633"/>
        <end position="658"/>
    </location>
</feature>
<evidence type="ECO:0000313" key="9">
    <source>
        <dbReference type="Proteomes" id="UP000041254"/>
    </source>
</evidence>
<dbReference type="InterPro" id="IPR036388">
    <property type="entry name" value="WH-like_DNA-bd_sf"/>
</dbReference>
<dbReference type="Pfam" id="PF03547">
    <property type="entry name" value="Mem_trans"/>
    <property type="match status" value="1"/>
</dbReference>
<sequence>MSGVEELATVLGGNFFAIGLGYCCLRTHLLDDVKGITFIVSKIALPLLVFRAVALMDLGSVNLTVIAACTVAKFVVQAAVIVATITIDKSPKNVSRAALHAHFVSSENAFALGIPIVYALFPIAAYPQDLLGYLTALAVLQTVLHTNLSFVLFEAGKAKREAHEQGDTAGSKSCTVEMPAVRQVDETLSLPPSPSPPSTAVEGKRKNLLVKVVSNIITQPLIIMIVAGLLFKAAFGWAFTTSDTGRLRLPSGLHDVVALATEPYVMCALFLTGATVVNNLDALLKPQQVVLPLFLVVLKVMVLPSVMWLFVSVMNTGMAEEELEVYQDFALLFGSIPTSSAPVVFAKVYKVDEDVAGAGVILGLVLGGPLIFVLAILFDKELSAVADAFLVINKSFAVSSMVFAIMVLFILLLIRAREDWTTYPRVLVPCYAASVALSGLLVTILASSTNYCSRGDSDDTWQVAMYNMSNYFMQMSRWCLCGLCLNVALGVRMGLSKARRRFFFLTIAAAFILPLVSLVWSWLGPPVVSRRAMEYDPCLFWYGPPEQVCDATLLLLVLVLLAVALAMSIKARKPDSDQQDVKDQSAIVEREPWQHNLIFPVMVLGAVGGLRLILLVVYSWGQVTATEIDISGSLLKLGMVVSVLEKGQGLLIFLVFAFQSDAIMQYNLVARSTGQCMQKCFHREIASPPVTDPSVPLPSSLLHVVDALGASCACGGPLDKTHPDYHAEKASDRRCLSALRRQRVLVHHCFTGREAVDWMVDCELAHVREEAVQIGKRLIRLGVISHVRQECDFFDSHLLYRYRPDHREKRLCQPSTGVSATPEQEQEQPGLLYGETNERFG</sequence>
<dbReference type="PANTHER" id="PTHR22829:SF5">
    <property type="entry name" value="INTEGRAL MEMBRANE PROTEIN GPR155"/>
    <property type="match status" value="1"/>
</dbReference>
<comment type="subcellular location">
    <subcellularLocation>
        <location evidence="1">Membrane</location>
        <topology evidence="1">Multi-pass membrane protein</topology>
    </subcellularLocation>
</comment>
<reference evidence="8 9" key="1">
    <citation type="submission" date="2014-11" db="EMBL/GenBank/DDBJ databases">
        <authorList>
            <person name="Zhu J."/>
            <person name="Qi W."/>
            <person name="Song R."/>
        </authorList>
    </citation>
    <scope>NUCLEOTIDE SEQUENCE [LARGE SCALE GENOMIC DNA]</scope>
</reference>
<feature type="transmembrane region" description="Helical" evidence="6">
    <location>
        <begin position="257"/>
        <end position="277"/>
    </location>
</feature>
<feature type="transmembrane region" description="Helical" evidence="6">
    <location>
        <begin position="289"/>
        <end position="310"/>
    </location>
</feature>